<reference evidence="3 4" key="1">
    <citation type="submission" date="2016-08" db="EMBL/GenBank/DDBJ databases">
        <authorList>
            <person name="Seilhamer J.J."/>
        </authorList>
    </citation>
    <scope>NUCLEOTIDE SEQUENCE [LARGE SCALE GENOMIC DNA]</scope>
    <source>
        <strain evidence="3 4">KCTC 42603</strain>
    </source>
</reference>
<keyword evidence="1" id="KW-0227">DNA damage</keyword>
<dbReference type="InterPro" id="IPR043502">
    <property type="entry name" value="DNA/RNA_pol_sf"/>
</dbReference>
<dbReference type="Gene3D" id="3.40.1170.60">
    <property type="match status" value="1"/>
</dbReference>
<dbReference type="Proteomes" id="UP000175691">
    <property type="component" value="Unassembled WGS sequence"/>
</dbReference>
<evidence type="ECO:0000256" key="1">
    <source>
        <dbReference type="ARBA" id="ARBA00022763"/>
    </source>
</evidence>
<dbReference type="SUPFAM" id="SSF56672">
    <property type="entry name" value="DNA/RNA polymerases"/>
    <property type="match status" value="1"/>
</dbReference>
<accession>A0A1E7ZAI1</accession>
<evidence type="ECO:0000259" key="2">
    <source>
        <dbReference type="Pfam" id="PF00817"/>
    </source>
</evidence>
<dbReference type="InterPro" id="IPR001126">
    <property type="entry name" value="UmuC"/>
</dbReference>
<comment type="caution">
    <text evidence="3">The sequence shown here is derived from an EMBL/GenBank/DDBJ whole genome shotgun (WGS) entry which is preliminary data.</text>
</comment>
<feature type="domain" description="UmuC" evidence="2">
    <location>
        <begin position="28"/>
        <end position="145"/>
    </location>
</feature>
<organism evidence="3 4">
    <name type="scientific">Alteromonas confluentis</name>
    <dbReference type="NCBI Taxonomy" id="1656094"/>
    <lineage>
        <taxon>Bacteria</taxon>
        <taxon>Pseudomonadati</taxon>
        <taxon>Pseudomonadota</taxon>
        <taxon>Gammaproteobacteria</taxon>
        <taxon>Alteromonadales</taxon>
        <taxon>Alteromonadaceae</taxon>
        <taxon>Alteromonas/Salinimonas group</taxon>
        <taxon>Alteromonas</taxon>
    </lineage>
</organism>
<dbReference type="STRING" id="1656094.BFC18_14990"/>
<gene>
    <name evidence="3" type="ORF">BFC18_14990</name>
</gene>
<dbReference type="AlphaFoldDB" id="A0A1E7ZAI1"/>
<dbReference type="InterPro" id="IPR050356">
    <property type="entry name" value="SulA_CellDiv_inhibitor"/>
</dbReference>
<dbReference type="GO" id="GO:0006281">
    <property type="term" value="P:DNA repair"/>
    <property type="evidence" value="ECO:0007669"/>
    <property type="project" value="InterPro"/>
</dbReference>
<proteinExistence type="predicted"/>
<dbReference type="Pfam" id="PF00817">
    <property type="entry name" value="IMS"/>
    <property type="match status" value="1"/>
</dbReference>
<keyword evidence="4" id="KW-1185">Reference proteome</keyword>
<dbReference type="PANTHER" id="PTHR35369:SF2">
    <property type="entry name" value="BLR3025 PROTEIN"/>
    <property type="match status" value="1"/>
</dbReference>
<evidence type="ECO:0000313" key="3">
    <source>
        <dbReference type="EMBL" id="OFC70462.1"/>
    </source>
</evidence>
<evidence type="ECO:0000313" key="4">
    <source>
        <dbReference type="Proteomes" id="UP000175691"/>
    </source>
</evidence>
<dbReference type="PANTHER" id="PTHR35369">
    <property type="entry name" value="BLR3025 PROTEIN-RELATED"/>
    <property type="match status" value="1"/>
</dbReference>
<dbReference type="EMBL" id="MDHN01000029">
    <property type="protein sequence ID" value="OFC70462.1"/>
    <property type="molecule type" value="Genomic_DNA"/>
</dbReference>
<protein>
    <recommendedName>
        <fullName evidence="2">UmuC domain-containing protein</fullName>
    </recommendedName>
</protein>
<name>A0A1E7ZAI1_9ALTE</name>
<dbReference type="RefSeq" id="WP_070126104.1">
    <property type="nucleotide sequence ID" value="NZ_MDHN01000029.1"/>
</dbReference>
<dbReference type="CDD" id="cd03468">
    <property type="entry name" value="PolY_like"/>
    <property type="match status" value="1"/>
</dbReference>
<sequence length="466" mass="53432">MARQRWLCLHFFRLTLDNAKANGSVPDQQPAVAYHQASNNVLQVNSCARKVGIEVGMGLAHAAALCENLTVIDYAEEIEHSQLRLLAASLYQCAAEISLQPPCRLFIRIDNLVRYYGDYQQIWLAIKNTLHHREVNFVFACGWSPENAEALAKRGQSSFLLCDKKIENILAALPVQALSIADKHANALQRAGIRHAGELLKLPPTELGKRFDSELLKYLFALRGESQPQRLFYHPPANFSHSVLLTYEVEDATRLQRYLDQCLRDMELFLRLRNAGSQAINITLYFREAPEMPISVRKSDVRFSFSEWQQLIKLKLETLELPAPVTHFEFSSEKPRSYAADTADFFNSRKHLFARQLLFGRLAARLGEDAISVPHTLQDHRFTSGVESESDNTQDNLEEFTPTYLLKHPQPLTDSPKIEFGPVRIESGWWDGNKEKRDYFIGRNQHGQRIQIFRENGNWFLNGWYA</sequence>